<protein>
    <submittedName>
        <fullName evidence="1">KINB signaling pathway activation protein</fullName>
    </submittedName>
</protein>
<evidence type="ECO:0000313" key="2">
    <source>
        <dbReference type="Proteomes" id="UP000249134"/>
    </source>
</evidence>
<dbReference type="STRING" id="1348624.GCA_001591545_04082"/>
<proteinExistence type="predicted"/>
<dbReference type="KEGG" id="blen:NCTC4824_00233"/>
<dbReference type="EMBL" id="LS483476">
    <property type="protein sequence ID" value="SQI51411.1"/>
    <property type="molecule type" value="Genomic_DNA"/>
</dbReference>
<dbReference type="Proteomes" id="UP000249134">
    <property type="component" value="Chromosome 1"/>
</dbReference>
<dbReference type="Pfam" id="PF10730">
    <property type="entry name" value="DUF2521"/>
    <property type="match status" value="1"/>
</dbReference>
<evidence type="ECO:0000313" key="1">
    <source>
        <dbReference type="EMBL" id="SQI51411.1"/>
    </source>
</evidence>
<organism evidence="1 2">
    <name type="scientific">Lederbergia lenta</name>
    <name type="common">Bacillus lentus</name>
    <dbReference type="NCBI Taxonomy" id="1467"/>
    <lineage>
        <taxon>Bacteria</taxon>
        <taxon>Bacillati</taxon>
        <taxon>Bacillota</taxon>
        <taxon>Bacilli</taxon>
        <taxon>Bacillales</taxon>
        <taxon>Bacillaceae</taxon>
        <taxon>Lederbergia</taxon>
    </lineage>
</organism>
<accession>A0A2X4VKS0</accession>
<gene>
    <name evidence="1" type="ORF">NCTC4824_00233</name>
</gene>
<dbReference type="InterPro" id="IPR019667">
    <property type="entry name" value="Uncharacterised_YbaK"/>
</dbReference>
<sequence>MSVITNFEDRKRKKQLTNERKILSDLSINALKKSVLLHFYAARLAADLLDEGIEEACLDVAIEAYLLGADFGRFIVVGETMEMTRKRCHQEIAHFTETLYHFWLYLDYDRSTLEDDSIYIVCEKFVQYWWKEGYLKAERRYKLRLH</sequence>
<dbReference type="AlphaFoldDB" id="A0A2X4VKS0"/>
<name>A0A2X4VKS0_LEDLE</name>
<keyword evidence="2" id="KW-1185">Reference proteome</keyword>
<dbReference type="RefSeq" id="WP_066146782.1">
    <property type="nucleotide sequence ID" value="NZ_CBCSGM010000006.1"/>
</dbReference>
<reference evidence="1 2" key="1">
    <citation type="submission" date="2018-06" db="EMBL/GenBank/DDBJ databases">
        <authorList>
            <consortium name="Pathogen Informatics"/>
            <person name="Doyle S."/>
        </authorList>
    </citation>
    <scope>NUCLEOTIDE SEQUENCE [LARGE SCALE GENOMIC DNA]</scope>
    <source>
        <strain evidence="1 2">NCTC4824</strain>
    </source>
</reference>